<dbReference type="InterPro" id="IPR011761">
    <property type="entry name" value="ATP-grasp"/>
</dbReference>
<feature type="region of interest" description="Disordered" evidence="6">
    <location>
        <begin position="1112"/>
        <end position="1142"/>
    </location>
</feature>
<dbReference type="EnsemblMetazoa" id="PPA29180.1">
    <property type="protein sequence ID" value="PPA29180.1"/>
    <property type="gene ID" value="WBGene00118734"/>
</dbReference>
<evidence type="ECO:0000256" key="4">
    <source>
        <dbReference type="ARBA" id="ARBA00022679"/>
    </source>
</evidence>
<dbReference type="Pfam" id="PF00856">
    <property type="entry name" value="SET"/>
    <property type="match status" value="2"/>
</dbReference>
<dbReference type="GO" id="GO:0005694">
    <property type="term" value="C:chromosome"/>
    <property type="evidence" value="ECO:0007669"/>
    <property type="project" value="UniProtKB-SubCell"/>
</dbReference>
<organism evidence="7 8">
    <name type="scientific">Pristionchus pacificus</name>
    <name type="common">Parasitic nematode worm</name>
    <dbReference type="NCBI Taxonomy" id="54126"/>
    <lineage>
        <taxon>Eukaryota</taxon>
        <taxon>Metazoa</taxon>
        <taxon>Ecdysozoa</taxon>
        <taxon>Nematoda</taxon>
        <taxon>Chromadorea</taxon>
        <taxon>Rhabditida</taxon>
        <taxon>Rhabditina</taxon>
        <taxon>Diplogasteromorpha</taxon>
        <taxon>Diplogasteroidea</taxon>
        <taxon>Neodiplogasteridae</taxon>
        <taxon>Pristionchus</taxon>
    </lineage>
</organism>
<dbReference type="InterPro" id="IPR046341">
    <property type="entry name" value="SET_dom_sf"/>
</dbReference>
<dbReference type="GO" id="GO:0005634">
    <property type="term" value="C:nucleus"/>
    <property type="evidence" value="ECO:0007669"/>
    <property type="project" value="InterPro"/>
</dbReference>
<dbReference type="Proteomes" id="UP000005239">
    <property type="component" value="Unassembled WGS sequence"/>
</dbReference>
<dbReference type="SUPFAM" id="SSF56059">
    <property type="entry name" value="Glutathione synthetase ATP-binding domain-like"/>
    <property type="match status" value="1"/>
</dbReference>
<name>A0A2A6CFX1_PRIPA</name>
<dbReference type="InterPro" id="IPR007728">
    <property type="entry name" value="Pre-SET_dom"/>
</dbReference>
<evidence type="ECO:0000256" key="5">
    <source>
        <dbReference type="ARBA" id="ARBA00022691"/>
    </source>
</evidence>
<feature type="compositionally biased region" description="Basic and acidic residues" evidence="6">
    <location>
        <begin position="1069"/>
        <end position="1081"/>
    </location>
</feature>
<feature type="region of interest" description="Disordered" evidence="6">
    <location>
        <begin position="1027"/>
        <end position="1092"/>
    </location>
</feature>
<evidence type="ECO:0000256" key="3">
    <source>
        <dbReference type="ARBA" id="ARBA00022603"/>
    </source>
</evidence>
<dbReference type="InterPro" id="IPR051357">
    <property type="entry name" value="H3K9_HMTase_SUVAR3-9"/>
</dbReference>
<reference evidence="8" key="1">
    <citation type="journal article" date="2008" name="Nat. Genet.">
        <title>The Pristionchus pacificus genome provides a unique perspective on nematode lifestyle and parasitism.</title>
        <authorList>
            <person name="Dieterich C."/>
            <person name="Clifton S.W."/>
            <person name="Schuster L.N."/>
            <person name="Chinwalla A."/>
            <person name="Delehaunty K."/>
            <person name="Dinkelacker I."/>
            <person name="Fulton L."/>
            <person name="Fulton R."/>
            <person name="Godfrey J."/>
            <person name="Minx P."/>
            <person name="Mitreva M."/>
            <person name="Roeseler W."/>
            <person name="Tian H."/>
            <person name="Witte H."/>
            <person name="Yang S.P."/>
            <person name="Wilson R.K."/>
            <person name="Sommer R.J."/>
        </authorList>
    </citation>
    <scope>NUCLEOTIDE SEQUENCE [LARGE SCALE GENOMIC DNA]</scope>
    <source>
        <strain evidence="8">PS312</strain>
    </source>
</reference>
<comment type="subcellular location">
    <subcellularLocation>
        <location evidence="1">Chromosome</location>
    </subcellularLocation>
</comment>
<feature type="region of interest" description="Disordered" evidence="6">
    <location>
        <begin position="1156"/>
        <end position="1177"/>
    </location>
</feature>
<feature type="compositionally biased region" description="Basic and acidic residues" evidence="6">
    <location>
        <begin position="507"/>
        <end position="518"/>
    </location>
</feature>
<feature type="region of interest" description="Disordered" evidence="6">
    <location>
        <begin position="483"/>
        <end position="546"/>
    </location>
</feature>
<accession>A0A2A6CFX1</accession>
<evidence type="ECO:0000256" key="2">
    <source>
        <dbReference type="ARBA" id="ARBA00022454"/>
    </source>
</evidence>
<sequence>MIAPAPSTEIPSIESNGNGGSFDEMASMYGGRMKTIIIVLYKYRLSLFKMQKPNNVRVFVVTPPRLLADETGIDVIYQVETPVGDQDLSPLLSKTRELAQTFSTTQVRVIAFEQTLQHPLAKMRYEMDIEGFTHEQLDVLSRIREASQLTRRGGIATPKQLSFSGSCRPASWMESLPGQIGGFPLYVRPASGSADAGKNIIGVTRLEHEDDLRMWIRRIYSTCSPSSDWVLEECYEDGLDFVVMCTSISGLVYCVSTVDYDRTMFESISTGKPYALQVYSIDQTRDMMPGLESFVNQTTKALFANNYSGALFIRGFYKGHNDIFLLGVELQPSSETIRSLIAMPKESPGWESIALMSFFATDASEFDFGCNSFNAVINVPSAEGILMHQTMIAKRRTSMMRVAWRVAEGSEINDSDGIDGNVVQVFMSNSDNARLTEEIKDVVCRLDIPIDRNTLNERAAACRKQLSRLGAAREFSTVLNTAISSQHGGSKKRGSKRGHASYEDQENDHQLKKSEETKRSRRGSSHSNGMVPKFEVKEEPTDESPPREIVVKDGKLIGGPIDPKKRDEIEQKSCILYPYPRRNPFTVSGRKYNSKRLLDLVLDGEVEGDAETEGNVETDTDYHINGLIYVDDESARKALINWHGFRYPTWQGKSIVKRGITDGPLQEYQKRKRIMDKVWANIQQTEKLMLSDLMLHYRNMELIQTEDYSQYVTNPGILYLSGLLKREQQINDYIYQYYKANYNSKGPTIMFVDATNFRDSSIPTFEYIMNVEESDNVKCIIEEAVTNKRSCKCGETCKSLVESCCAFKSYSKLAYIRKNVIGNIKKHGERTRSEVDDSSDEDEFTGRIEKCHDFVDQYECGDSCSCTPSSCQQRVMQRGHIHTLVIFRHHLKSWTVRAGNDISHGSFVCEYTGKMMTVKEASMKDTTYQMYIDVRKKEGKEGKLVIDAQEKGNEGRFFAHSCEPSLFPLRIHFDIEGRPKRHVGFFAGRDIKEGEELTFDYYADVHDIQQFHERTALANFTCNKSSCSTSSSASRTEAKAPNANRCNTSQETERKRGFKRSLLADDEQENIRPEKKKEEKKKPPRRSGNADLLARMMTEEEDDDVICLDDLPDTTETDDDDDDVNVVDPSATMRSDDENEDQVMSIGRGLVQKSEVMNEETRDNSPPRVDGVNDGRVMGRPLDAISRKQLEQKTCIMYPYPRHTSLSTDKRQSIGLNQRAMGKRMLDLMVDGEVDGDVEVNMDGVYVIDGVLFMDTETALVNWQGYKYPTWQLKGIVKRKDEDYIKRRKILDKVFSNMTAKENISPLELNKIYPAMNLTQTEDFCQYVTNPGIVYLSGLLKREQQINEYINEYYMDHFKAKGPTLLFVDATNFKDSSIPTFQYIAEVEETEKANEILGDAVARNKGCKCGDRCYLMDICCAYKSDSRLAYIKNNTVGNATIRGESNAGHSSDDGRGIEKSFDCVDMYECGDACECTPTTCQQRVLQRGHGHTFMIFRHHLKGWTVRAGNDIAAGAFVCEYTGQIITEEEAMRIDKMYHLELNVRMKDKKKSYLIIDAHKKGNEARFFAHSCEPNLFPLRVHFDIEGRPKRHVGLFAGRNIKEGEEMTFDYYADVSDLNDFHQQTKRAKFSCRCGSKKCRETAYQKSRRETKEVR</sequence>
<keyword evidence="2" id="KW-0158">Chromosome</keyword>
<keyword evidence="5" id="KW-0949">S-adenosyl-L-methionine</keyword>
<dbReference type="PROSITE" id="PS50868">
    <property type="entry name" value="POST_SET"/>
    <property type="match status" value="1"/>
</dbReference>
<dbReference type="PROSITE" id="PS50280">
    <property type="entry name" value="SET"/>
    <property type="match status" value="2"/>
</dbReference>
<gene>
    <name evidence="7" type="primary">WBGene00118734</name>
</gene>
<dbReference type="GO" id="GO:0008270">
    <property type="term" value="F:zinc ion binding"/>
    <property type="evidence" value="ECO:0007669"/>
    <property type="project" value="InterPro"/>
</dbReference>
<proteinExistence type="predicted"/>
<evidence type="ECO:0000313" key="8">
    <source>
        <dbReference type="Proteomes" id="UP000005239"/>
    </source>
</evidence>
<dbReference type="PANTHER" id="PTHR45660">
    <property type="entry name" value="HISTONE-LYSINE N-METHYLTRANSFERASE SETMAR"/>
    <property type="match status" value="1"/>
</dbReference>
<accession>A0A8R1UHC0</accession>
<protein>
    <submittedName>
        <fullName evidence="7">SET domain-containing protein</fullName>
    </submittedName>
</protein>
<keyword evidence="4" id="KW-0808">Transferase</keyword>
<dbReference type="SUPFAM" id="SSF82199">
    <property type="entry name" value="SET domain"/>
    <property type="match status" value="2"/>
</dbReference>
<evidence type="ECO:0000256" key="1">
    <source>
        <dbReference type="ARBA" id="ARBA00004286"/>
    </source>
</evidence>
<keyword evidence="8" id="KW-1185">Reference proteome</keyword>
<feature type="compositionally biased region" description="Basic and acidic residues" evidence="6">
    <location>
        <begin position="534"/>
        <end position="546"/>
    </location>
</feature>
<dbReference type="GO" id="GO:0005524">
    <property type="term" value="F:ATP binding"/>
    <property type="evidence" value="ECO:0007669"/>
    <property type="project" value="UniProtKB-UniRule"/>
</dbReference>
<evidence type="ECO:0000256" key="6">
    <source>
        <dbReference type="SAM" id="MobiDB-lite"/>
    </source>
</evidence>
<feature type="compositionally biased region" description="Acidic residues" evidence="6">
    <location>
        <begin position="1112"/>
        <end position="1125"/>
    </location>
</feature>
<dbReference type="InterPro" id="IPR003616">
    <property type="entry name" value="Post-SET_dom"/>
</dbReference>
<evidence type="ECO:0000313" key="7">
    <source>
        <dbReference type="EnsemblMetazoa" id="PPA29180.1"/>
    </source>
</evidence>
<dbReference type="GO" id="GO:0042054">
    <property type="term" value="F:histone methyltransferase activity"/>
    <property type="evidence" value="ECO:0000318"/>
    <property type="project" value="GO_Central"/>
</dbReference>
<reference evidence="7" key="2">
    <citation type="submission" date="2022-06" db="UniProtKB">
        <authorList>
            <consortium name="EnsemblMetazoa"/>
        </authorList>
    </citation>
    <scope>IDENTIFICATION</scope>
    <source>
        <strain evidence="7">PS312</strain>
    </source>
</reference>
<dbReference type="Gene3D" id="2.170.270.10">
    <property type="entry name" value="SET domain"/>
    <property type="match status" value="2"/>
</dbReference>
<dbReference type="PANTHER" id="PTHR45660:SF13">
    <property type="entry name" value="HISTONE-LYSINE N-METHYLTRANSFERASE SETMAR"/>
    <property type="match status" value="1"/>
</dbReference>
<dbReference type="InterPro" id="IPR001214">
    <property type="entry name" value="SET_dom"/>
</dbReference>
<feature type="compositionally biased region" description="Basic residues" evidence="6">
    <location>
        <begin position="489"/>
        <end position="499"/>
    </location>
</feature>
<dbReference type="PROSITE" id="PS50975">
    <property type="entry name" value="ATP_GRASP"/>
    <property type="match status" value="1"/>
</dbReference>
<dbReference type="GO" id="GO:0032259">
    <property type="term" value="P:methylation"/>
    <property type="evidence" value="ECO:0007669"/>
    <property type="project" value="UniProtKB-KW"/>
</dbReference>
<dbReference type="PROSITE" id="PS50867">
    <property type="entry name" value="PRE_SET"/>
    <property type="match status" value="2"/>
</dbReference>
<keyword evidence="3" id="KW-0489">Methyltransferase</keyword>
<dbReference type="GO" id="GO:0003690">
    <property type="term" value="F:double-stranded DNA binding"/>
    <property type="evidence" value="ECO:0000318"/>
    <property type="project" value="GO_Central"/>
</dbReference>
<dbReference type="SMART" id="SM00317">
    <property type="entry name" value="SET"/>
    <property type="match status" value="2"/>
</dbReference>